<feature type="domain" description="Amidohydrolase-related" evidence="1">
    <location>
        <begin position="55"/>
        <end position="386"/>
    </location>
</feature>
<dbReference type="PATRIC" id="fig|1006576.9.peg.1523"/>
<dbReference type="HOGENOM" id="CLU_046987_0_0_0"/>
<gene>
    <name evidence="2" type="ORF">DTL3_1526</name>
</gene>
<dbReference type="Proteomes" id="UP000032809">
    <property type="component" value="Chromosome I"/>
</dbReference>
<dbReference type="AlphaFoldDB" id="A0A0C7NSN6"/>
<dbReference type="InterPro" id="IPR032466">
    <property type="entry name" value="Metal_Hydrolase"/>
</dbReference>
<dbReference type="SUPFAM" id="SSF51556">
    <property type="entry name" value="Metallo-dependent hydrolases"/>
    <property type="match status" value="1"/>
</dbReference>
<sequence length="389" mass="43597">MCLKMKKFLLKHGTIYPVSRKPFVGDILIEDKKIVGISERIEEKNVDEIDITGKYVFPGFIDPHSHIGLFEEGVGNYYQDGNEATDPVTPHVRAIDAYYPDDIAIKRALSGGVTTVMIVPGSANPIGGQSAIIKLNSQITDESIIKEPAGLKMALGENPKRTYGTLNRTPSTRLGNAAIIREYFFQVQNYIEKKELSKKDETNFTDINIKYEIGEKVLKGEITARIHAHRKDDILTAVRLSEEFGFELVIEHGTEAYMIADYIKNKNIPLVLGPLLGFRTKLETKNRTYQSISIINEKGILASLTCDHSVIPLEHASIQAATALRYGAKEEDLIKMLTINPAKILKIYNKVGSIDVGKDADLVIWSEHPFDFRSYVIKTIINGEIVYER</sequence>
<dbReference type="CDD" id="cd01309">
    <property type="entry name" value="Met_dep_hydrolase_C"/>
    <property type="match status" value="1"/>
</dbReference>
<dbReference type="PANTHER" id="PTHR43668">
    <property type="entry name" value="ALLANTOINASE"/>
    <property type="match status" value="1"/>
</dbReference>
<protein>
    <submittedName>
        <fullName evidence="2">Amidohydrolase</fullName>
    </submittedName>
</protein>
<proteinExistence type="predicted"/>
<name>A0A0C7NSN6_DEFTU</name>
<dbReference type="InterPro" id="IPR006680">
    <property type="entry name" value="Amidohydro-rel"/>
</dbReference>
<dbReference type="SUPFAM" id="SSF51338">
    <property type="entry name" value="Composite domain of metallo-dependent hydrolases"/>
    <property type="match status" value="1"/>
</dbReference>
<organism evidence="2 3">
    <name type="scientific">Defluviitoga tunisiensis</name>
    <dbReference type="NCBI Taxonomy" id="1006576"/>
    <lineage>
        <taxon>Bacteria</taxon>
        <taxon>Thermotogati</taxon>
        <taxon>Thermotogota</taxon>
        <taxon>Thermotogae</taxon>
        <taxon>Petrotogales</taxon>
        <taxon>Petrotogaceae</taxon>
        <taxon>Defluviitoga</taxon>
    </lineage>
</organism>
<dbReference type="GO" id="GO:0004038">
    <property type="term" value="F:allantoinase activity"/>
    <property type="evidence" value="ECO:0007669"/>
    <property type="project" value="TreeGrafter"/>
</dbReference>
<evidence type="ECO:0000259" key="1">
    <source>
        <dbReference type="Pfam" id="PF01979"/>
    </source>
</evidence>
<evidence type="ECO:0000313" key="2">
    <source>
        <dbReference type="EMBL" id="CEP78817.1"/>
    </source>
</evidence>
<keyword evidence="2" id="KW-0378">Hydrolase</keyword>
<accession>A0A0C7NSN6</accession>
<dbReference type="Gene3D" id="2.30.40.10">
    <property type="entry name" value="Urease, subunit C, domain 1"/>
    <property type="match status" value="1"/>
</dbReference>
<dbReference type="InterPro" id="IPR011059">
    <property type="entry name" value="Metal-dep_hydrolase_composite"/>
</dbReference>
<dbReference type="GO" id="GO:0005737">
    <property type="term" value="C:cytoplasm"/>
    <property type="evidence" value="ECO:0007669"/>
    <property type="project" value="TreeGrafter"/>
</dbReference>
<dbReference type="PANTHER" id="PTHR43668:SF6">
    <property type="entry name" value="AMIDOHYDROLASE"/>
    <property type="match status" value="1"/>
</dbReference>
<dbReference type="Gene3D" id="3.20.20.140">
    <property type="entry name" value="Metal-dependent hydrolases"/>
    <property type="match status" value="1"/>
</dbReference>
<reference evidence="3" key="1">
    <citation type="submission" date="2014-11" db="EMBL/GenBank/DDBJ databases">
        <authorList>
            <person name="Wibberg D."/>
        </authorList>
    </citation>
    <scope>NUCLEOTIDE SEQUENCE [LARGE SCALE GENOMIC DNA]</scope>
    <source>
        <strain evidence="3">L3</strain>
    </source>
</reference>
<dbReference type="GO" id="GO:0006145">
    <property type="term" value="P:purine nucleobase catabolic process"/>
    <property type="evidence" value="ECO:0007669"/>
    <property type="project" value="TreeGrafter"/>
</dbReference>
<dbReference type="InterPro" id="IPR050138">
    <property type="entry name" value="DHOase/Allantoinase_Hydrolase"/>
</dbReference>
<keyword evidence="3" id="KW-1185">Reference proteome</keyword>
<dbReference type="EMBL" id="LN824141">
    <property type="protein sequence ID" value="CEP78817.1"/>
    <property type="molecule type" value="Genomic_DNA"/>
</dbReference>
<dbReference type="Pfam" id="PF01979">
    <property type="entry name" value="Amidohydro_1"/>
    <property type="match status" value="1"/>
</dbReference>
<evidence type="ECO:0000313" key="3">
    <source>
        <dbReference type="Proteomes" id="UP000032809"/>
    </source>
</evidence>
<dbReference type="STRING" id="1006576.DTL3_1526"/>
<dbReference type="KEGG" id="dtn:DTL3_1526"/>